<dbReference type="FunFam" id="1.10.340.30:FF:000001">
    <property type="entry name" value="Endonuclease III"/>
    <property type="match status" value="1"/>
</dbReference>
<dbReference type="GO" id="GO:0006285">
    <property type="term" value="P:base-excision repair, AP site formation"/>
    <property type="evidence" value="ECO:0007669"/>
    <property type="project" value="TreeGrafter"/>
</dbReference>
<dbReference type="InterPro" id="IPR000445">
    <property type="entry name" value="HhH_motif"/>
</dbReference>
<evidence type="ECO:0000259" key="12">
    <source>
        <dbReference type="SMART" id="SM00478"/>
    </source>
</evidence>
<keyword evidence="6 10" id="KW-0408">Iron</keyword>
<keyword evidence="4 10" id="KW-0227">DNA damage</keyword>
<dbReference type="GO" id="GO:0003677">
    <property type="term" value="F:DNA binding"/>
    <property type="evidence" value="ECO:0007669"/>
    <property type="project" value="UniProtKB-UniRule"/>
</dbReference>
<keyword evidence="5 10" id="KW-0378">Hydrolase</keyword>
<dbReference type="Pfam" id="PF00633">
    <property type="entry name" value="HHH"/>
    <property type="match status" value="1"/>
</dbReference>
<dbReference type="InterPro" id="IPR011257">
    <property type="entry name" value="DNA_glycosylase"/>
</dbReference>
<feature type="binding site" evidence="10">
    <location>
        <position position="232"/>
    </location>
    <ligand>
        <name>[4Fe-4S] cluster</name>
        <dbReference type="ChEBI" id="CHEBI:49883"/>
    </ligand>
</feature>
<comment type="catalytic activity">
    <reaction evidence="10">
        <text>2'-deoxyribonucleotide-(2'-deoxyribose 5'-phosphate)-2'-deoxyribonucleotide-DNA = a 3'-end 2'-deoxyribonucleotide-(2,3-dehydro-2,3-deoxyribose 5'-phosphate)-DNA + a 5'-end 5'-phospho-2'-deoxyribonucleoside-DNA + H(+)</text>
        <dbReference type="Rhea" id="RHEA:66592"/>
        <dbReference type="Rhea" id="RHEA-COMP:13180"/>
        <dbReference type="Rhea" id="RHEA-COMP:16897"/>
        <dbReference type="Rhea" id="RHEA-COMP:17067"/>
        <dbReference type="ChEBI" id="CHEBI:15378"/>
        <dbReference type="ChEBI" id="CHEBI:136412"/>
        <dbReference type="ChEBI" id="CHEBI:157695"/>
        <dbReference type="ChEBI" id="CHEBI:167181"/>
        <dbReference type="EC" id="4.2.99.18"/>
    </reaction>
</comment>
<feature type="compositionally biased region" description="Basic and acidic residues" evidence="11">
    <location>
        <begin position="263"/>
        <end position="278"/>
    </location>
</feature>
<organism evidence="13 14">
    <name type="scientific">Parafannyhessea umbonata</name>
    <dbReference type="NCBI Taxonomy" id="604330"/>
    <lineage>
        <taxon>Bacteria</taxon>
        <taxon>Bacillati</taxon>
        <taxon>Actinomycetota</taxon>
        <taxon>Coriobacteriia</taxon>
        <taxon>Coriobacteriales</taxon>
        <taxon>Atopobiaceae</taxon>
        <taxon>Parafannyhessea</taxon>
    </lineage>
</organism>
<dbReference type="InterPro" id="IPR003651">
    <property type="entry name" value="Endonuclease3_FeS-loop_motif"/>
</dbReference>
<dbReference type="InterPro" id="IPR005759">
    <property type="entry name" value="Nth"/>
</dbReference>
<evidence type="ECO:0000256" key="7">
    <source>
        <dbReference type="ARBA" id="ARBA00023014"/>
    </source>
</evidence>
<evidence type="ECO:0000256" key="5">
    <source>
        <dbReference type="ARBA" id="ARBA00022801"/>
    </source>
</evidence>
<keyword evidence="14" id="KW-1185">Reference proteome</keyword>
<evidence type="ECO:0000256" key="6">
    <source>
        <dbReference type="ARBA" id="ARBA00023004"/>
    </source>
</evidence>
<dbReference type="STRING" id="604330.SAMN04489857_1965"/>
<evidence type="ECO:0000256" key="2">
    <source>
        <dbReference type="ARBA" id="ARBA00022485"/>
    </source>
</evidence>
<dbReference type="NCBIfam" id="TIGR01083">
    <property type="entry name" value="nth"/>
    <property type="match status" value="1"/>
</dbReference>
<feature type="binding site" evidence="10">
    <location>
        <position position="226"/>
    </location>
    <ligand>
        <name>[4Fe-4S] cluster</name>
        <dbReference type="ChEBI" id="CHEBI:49883"/>
    </ligand>
</feature>
<dbReference type="PANTHER" id="PTHR10359:SF18">
    <property type="entry name" value="ENDONUCLEASE III"/>
    <property type="match status" value="1"/>
</dbReference>
<keyword evidence="2 10" id="KW-0004">4Fe-4S</keyword>
<dbReference type="PROSITE" id="PS00764">
    <property type="entry name" value="ENDONUCLEASE_III_1"/>
    <property type="match status" value="1"/>
</dbReference>
<evidence type="ECO:0000256" key="8">
    <source>
        <dbReference type="ARBA" id="ARBA00023204"/>
    </source>
</evidence>
<evidence type="ECO:0000256" key="1">
    <source>
        <dbReference type="ARBA" id="ARBA00008343"/>
    </source>
</evidence>
<proteinExistence type="inferred from homology"/>
<dbReference type="GO" id="GO:0140078">
    <property type="term" value="F:class I DNA-(apurinic or apyrimidinic site) endonuclease activity"/>
    <property type="evidence" value="ECO:0007669"/>
    <property type="project" value="UniProtKB-EC"/>
</dbReference>
<dbReference type="InterPro" id="IPR004036">
    <property type="entry name" value="Endonuclease-III-like_CS2"/>
</dbReference>
<dbReference type="Gene3D" id="1.10.340.30">
    <property type="entry name" value="Hypothetical protein, domain 2"/>
    <property type="match status" value="1"/>
</dbReference>
<evidence type="ECO:0000313" key="14">
    <source>
        <dbReference type="Proteomes" id="UP000198528"/>
    </source>
</evidence>
<dbReference type="SUPFAM" id="SSF48150">
    <property type="entry name" value="DNA-glycosylase"/>
    <property type="match status" value="1"/>
</dbReference>
<comment type="function">
    <text evidence="10">DNA repair enzyme that has both DNA N-glycosylase activity and AP-lyase activity. The DNA N-glycosylase activity releases various damaged pyrimidines from DNA by cleaving the N-glycosidic bond, leaving an AP (apurinic/apyrimidinic) site. The AP-lyase activity cleaves the phosphodiester bond 3' to the AP site by a beta-elimination, leaving a 3'-terminal unsaturated sugar and a product with a terminal 5'-phosphate.</text>
</comment>
<evidence type="ECO:0000256" key="11">
    <source>
        <dbReference type="SAM" id="MobiDB-lite"/>
    </source>
</evidence>
<dbReference type="Gene3D" id="1.10.1670.10">
    <property type="entry name" value="Helix-hairpin-Helix base-excision DNA repair enzymes (C-terminal)"/>
    <property type="match status" value="1"/>
</dbReference>
<protein>
    <recommendedName>
        <fullName evidence="10">Endonuclease III</fullName>
        <ecNumber evidence="10">4.2.99.18</ecNumber>
    </recommendedName>
    <alternativeName>
        <fullName evidence="10">DNA-(apurinic or apyrimidinic site) lyase</fullName>
    </alternativeName>
</protein>
<dbReference type="PROSITE" id="PS01155">
    <property type="entry name" value="ENDONUCLEASE_III_2"/>
    <property type="match status" value="1"/>
</dbReference>
<evidence type="ECO:0000256" key="10">
    <source>
        <dbReference type="HAMAP-Rule" id="MF_00942"/>
    </source>
</evidence>
<keyword evidence="7 10" id="KW-0411">Iron-sulfur</keyword>
<dbReference type="PANTHER" id="PTHR10359">
    <property type="entry name" value="A/G-SPECIFIC ADENINE GLYCOSYLASE/ENDONUCLEASE III"/>
    <property type="match status" value="1"/>
</dbReference>
<dbReference type="InterPro" id="IPR004035">
    <property type="entry name" value="Endouclease-III_FeS-bd_BS"/>
</dbReference>
<dbReference type="AlphaFoldDB" id="A0A1G6KDD5"/>
<sequence>MTPRVAPARTAAGHGKAGEKIVPRESKASRRQRGIEFCARMHERYPGVQSALDYHDPFTLVVCVMLSAQTTDAGVNRVTPELFRRWPTPQAMAQADPAEVGEVIHSIGFWRAKAAHCVELSQMIMSDFGGEVPRTMEELCRLPGVGRKTANIVLNKAFGICEGIAVDTHVFRIATRMGFTRASTPAAAEKDLLDLLPQELWTYVNEEWIHFGRDTCTAQRPKCEGCPCADICPSAFKAAKAGRRGPAKGAGKAGAKGARSGKRAADSARGKKTSERDS</sequence>
<evidence type="ECO:0000313" key="13">
    <source>
        <dbReference type="EMBL" id="SDC28888.1"/>
    </source>
</evidence>
<keyword evidence="13" id="KW-0540">Nuclease</keyword>
<keyword evidence="10" id="KW-0238">DNA-binding</keyword>
<evidence type="ECO:0000256" key="3">
    <source>
        <dbReference type="ARBA" id="ARBA00022723"/>
    </source>
</evidence>
<keyword evidence="3 10" id="KW-0479">Metal-binding</keyword>
<name>A0A1G6KDD5_9ACTN</name>
<feature type="binding site" evidence="10">
    <location>
        <position position="223"/>
    </location>
    <ligand>
        <name>[4Fe-4S] cluster</name>
        <dbReference type="ChEBI" id="CHEBI:49883"/>
    </ligand>
</feature>
<dbReference type="GO" id="GO:0019104">
    <property type="term" value="F:DNA N-glycosylase activity"/>
    <property type="evidence" value="ECO:0007669"/>
    <property type="project" value="UniProtKB-UniRule"/>
</dbReference>
<dbReference type="CDD" id="cd00056">
    <property type="entry name" value="ENDO3c"/>
    <property type="match status" value="1"/>
</dbReference>
<reference evidence="14" key="1">
    <citation type="submission" date="2016-10" db="EMBL/GenBank/DDBJ databases">
        <authorList>
            <person name="Varghese N."/>
            <person name="Submissions S."/>
        </authorList>
    </citation>
    <scope>NUCLEOTIDE SEQUENCE [LARGE SCALE GENOMIC DNA]</scope>
    <source>
        <strain evidence="14">DSM 22619</strain>
    </source>
</reference>
<gene>
    <name evidence="10" type="primary">nth</name>
    <name evidence="13" type="ORF">SAMN04487824_10782</name>
</gene>
<accession>A0A1G6KDD5</accession>
<dbReference type="InterPro" id="IPR003265">
    <property type="entry name" value="HhH-GPD_domain"/>
</dbReference>
<dbReference type="SMART" id="SM00478">
    <property type="entry name" value="ENDO3c"/>
    <property type="match status" value="1"/>
</dbReference>
<feature type="compositionally biased region" description="Basic and acidic residues" evidence="11">
    <location>
        <begin position="16"/>
        <end position="28"/>
    </location>
</feature>
<keyword evidence="10 13" id="KW-0456">Lyase</keyword>
<comment type="similarity">
    <text evidence="1 10">Belongs to the Nth/MutY family.</text>
</comment>
<dbReference type="Proteomes" id="UP000198528">
    <property type="component" value="Unassembled WGS sequence"/>
</dbReference>
<evidence type="ECO:0000256" key="4">
    <source>
        <dbReference type="ARBA" id="ARBA00022763"/>
    </source>
</evidence>
<feature type="binding site" evidence="10">
    <location>
        <position position="216"/>
    </location>
    <ligand>
        <name>[4Fe-4S] cluster</name>
        <dbReference type="ChEBI" id="CHEBI:49883"/>
    </ligand>
</feature>
<feature type="domain" description="HhH-GPD" evidence="12">
    <location>
        <begin position="66"/>
        <end position="214"/>
    </location>
</feature>
<evidence type="ECO:0000256" key="9">
    <source>
        <dbReference type="ARBA" id="ARBA00023295"/>
    </source>
</evidence>
<dbReference type="SMART" id="SM00525">
    <property type="entry name" value="FES"/>
    <property type="match status" value="1"/>
</dbReference>
<keyword evidence="9 10" id="KW-0326">Glycosidase</keyword>
<comment type="cofactor">
    <cofactor evidence="10">
        <name>[4Fe-4S] cluster</name>
        <dbReference type="ChEBI" id="CHEBI:49883"/>
    </cofactor>
    <text evidence="10">Binds 1 [4Fe-4S] cluster.</text>
</comment>
<dbReference type="Pfam" id="PF00730">
    <property type="entry name" value="HhH-GPD"/>
    <property type="match status" value="1"/>
</dbReference>
<dbReference type="InterPro" id="IPR023170">
    <property type="entry name" value="HhH_base_excis_C"/>
</dbReference>
<keyword evidence="13" id="KW-0255">Endonuclease</keyword>
<dbReference type="GO" id="GO:0046872">
    <property type="term" value="F:metal ion binding"/>
    <property type="evidence" value="ECO:0007669"/>
    <property type="project" value="UniProtKB-KW"/>
</dbReference>
<feature type="region of interest" description="Disordered" evidence="11">
    <location>
        <begin position="1"/>
        <end position="28"/>
    </location>
</feature>
<dbReference type="HAMAP" id="MF_00942">
    <property type="entry name" value="Nth"/>
    <property type="match status" value="1"/>
</dbReference>
<feature type="compositionally biased region" description="Low complexity" evidence="11">
    <location>
        <begin position="247"/>
        <end position="258"/>
    </location>
</feature>
<keyword evidence="8 10" id="KW-0234">DNA repair</keyword>
<dbReference type="EMBL" id="FMZL01000007">
    <property type="protein sequence ID" value="SDC28888.1"/>
    <property type="molecule type" value="Genomic_DNA"/>
</dbReference>
<dbReference type="EC" id="4.2.99.18" evidence="10"/>
<feature type="region of interest" description="Disordered" evidence="11">
    <location>
        <begin position="241"/>
        <end position="278"/>
    </location>
</feature>
<dbReference type="GO" id="GO:0051539">
    <property type="term" value="F:4 iron, 4 sulfur cluster binding"/>
    <property type="evidence" value="ECO:0007669"/>
    <property type="project" value="UniProtKB-UniRule"/>
</dbReference>